<reference evidence="1" key="1">
    <citation type="submission" date="2018-06" db="EMBL/GenBank/DDBJ databases">
        <authorList>
            <person name="Zhirakovskaya E."/>
        </authorList>
    </citation>
    <scope>NUCLEOTIDE SEQUENCE</scope>
</reference>
<organism evidence="1">
    <name type="scientific">hydrothermal vent metagenome</name>
    <dbReference type="NCBI Taxonomy" id="652676"/>
    <lineage>
        <taxon>unclassified sequences</taxon>
        <taxon>metagenomes</taxon>
        <taxon>ecological metagenomes</taxon>
    </lineage>
</organism>
<protein>
    <submittedName>
        <fullName evidence="1">Uncharacterized protein</fullName>
    </submittedName>
</protein>
<proteinExistence type="predicted"/>
<dbReference type="AlphaFoldDB" id="A0A3B0YBU9"/>
<accession>A0A3B0YBU9</accession>
<name>A0A3B0YBU9_9ZZZZ</name>
<dbReference type="EMBL" id="UOFN01000093">
    <property type="protein sequence ID" value="VAW78335.1"/>
    <property type="molecule type" value="Genomic_DNA"/>
</dbReference>
<gene>
    <name evidence="1" type="ORF">MNBD_GAMMA15-378</name>
</gene>
<evidence type="ECO:0000313" key="1">
    <source>
        <dbReference type="EMBL" id="VAW78335.1"/>
    </source>
</evidence>
<sequence>MNKIILIIISALISGYIHADVGDKWPSEQELSKAPTWPSKYNGNPRLCNKPNEELFYKYQNDVGYVDEEAYEIDSYIDLNLDGICEIIAFQRMYCGNKECGYIAFQVTKQGVKDLGQVALGDFLAPLNGWLQIRSRSYTGAHYSIHLVKFINGSYRFYRSDRFEYFEKNNQTKYIKTDYRK</sequence>